<dbReference type="EMBL" id="CAJRAF010000004">
    <property type="protein sequence ID" value="CAG5016930.1"/>
    <property type="molecule type" value="Genomic_DNA"/>
</dbReference>
<dbReference type="SUPFAM" id="SSF56935">
    <property type="entry name" value="Porins"/>
    <property type="match status" value="1"/>
</dbReference>
<dbReference type="Pfam" id="PF07715">
    <property type="entry name" value="Plug"/>
    <property type="match status" value="1"/>
</dbReference>
<keyword evidence="2 8" id="KW-0813">Transport</keyword>
<dbReference type="Gene3D" id="2.40.170.20">
    <property type="entry name" value="TonB-dependent receptor, beta-barrel domain"/>
    <property type="match status" value="1"/>
</dbReference>
<dbReference type="NCBIfam" id="TIGR04056">
    <property type="entry name" value="OMP_RagA_SusC"/>
    <property type="match status" value="1"/>
</dbReference>
<evidence type="ECO:0000256" key="4">
    <source>
        <dbReference type="ARBA" id="ARBA00022692"/>
    </source>
</evidence>
<dbReference type="GO" id="GO:0044718">
    <property type="term" value="P:siderophore transmembrane transport"/>
    <property type="evidence" value="ECO:0007669"/>
    <property type="project" value="TreeGrafter"/>
</dbReference>
<name>A0A916JHA6_9BACT</name>
<evidence type="ECO:0000256" key="5">
    <source>
        <dbReference type="ARBA" id="ARBA00022729"/>
    </source>
</evidence>
<evidence type="ECO:0000256" key="3">
    <source>
        <dbReference type="ARBA" id="ARBA00022452"/>
    </source>
</evidence>
<dbReference type="InterPro" id="IPR023997">
    <property type="entry name" value="TonB-dep_OMP_SusC/RagA_CS"/>
</dbReference>
<keyword evidence="5" id="KW-0732">Signal</keyword>
<feature type="domain" description="TonB-dependent receptor plug" evidence="9">
    <location>
        <begin position="235"/>
        <end position="340"/>
    </location>
</feature>
<dbReference type="Proteomes" id="UP000680038">
    <property type="component" value="Unassembled WGS sequence"/>
</dbReference>
<keyword evidence="10" id="KW-0675">Receptor</keyword>
<reference evidence="10" key="1">
    <citation type="submission" date="2021-04" db="EMBL/GenBank/DDBJ databases">
        <authorList>
            <person name="Rodrigo-Torres L."/>
            <person name="Arahal R. D."/>
            <person name="Lucena T."/>
        </authorList>
    </citation>
    <scope>NUCLEOTIDE SEQUENCE</scope>
    <source>
        <strain evidence="10">CECT 9275</strain>
    </source>
</reference>
<sequence>MKKRLFLNPILIRLMTFSLQQVFLVLMLTGVSMAREVSAQELLSRRITLNMENQELRKVLTSIERQAHIKFAYRPRTLPFSQKVSLVASDEPLSTILDKMTVPLQLRYEVIGKQIILKKRTEAVRTESHAEESSRHIIHSADRSLTGKVTDEKGENLPGVSVLLKGTQQGTTTNADGAFTLHIPDENAVLVLSFVGYVSKEIAVGNRTNVEVSLAVDAKSLEEVVVVGYGAQRKATLTGAVAGISSEEVKKSPVVNLSNALTGMIPGVVTTNRTGEPGRDDSAILIRGKSTTGNTNPLIVVDGIQDASGWQRINPNDIASISVLKDASAAIYGARAANGVILITTKRGKVGKPVIDYTFNQGFVNPTRLPKMANSAQFAGYVNELQVKAGQGIRYTDDEIRKFADGSDPLNYPNTDWFGEVLKKVTTQSRHNLNIRGGTDALRFSVSGSYSNEGGIFKNGSLNFKTYTIRSNIDANITKNVKIGLDVNGGLDNGNYPSFSTTTTFQRLWQVPFVPVYYPNGLPSSGIENGENPAVMGTDATGNTNNRSQRFLAKGTFDINIAAINGLGLDGYFAYGNDVITSKNWQTPWTVYDYDKANNTYIPKLGGGILKPQLTQQFTNAYNTLVNLRVKYDRQLGNHHVNTFVAFEQQEGNNSAFSAFRRNYISNSIDELFAGSLVDQSTSGTRSETGRRNFFGRVNYGFKDRYLLDFNFRYDGSAIFPKGKRYGFFPGVSVAWRLSQEDFLKNRRNVDDLKIRASYGKMGNDAVDAFQHLALYSLGNQGYHFGWPSSFSQGLTTGVTPNPNITWEVATSTNVGVDGSFWKGLLGFSVDFFKQRRSNILATRSLAVPVYTGLKLPNENIGVVENQGIDLQLTTSNTVGQVRYSIAGNLGYARNRIIDISEASNIPEWQKAEGHVIGATRYYHALGIFRTQEQVDNNPRFAGTKVGDLQYQDVNGDKVIDAADMIRMDKTNIPELTFGLNASVEYKNFSLWANFAGQSRSWQYYHQNARIAMNALEEFIVNRYTPGSMDSKYPTLPTIEAGAGGEVNGQLSDFWLMNTSFVRLKTLELGYSIPAELLAKLRINSVRLFVNGNNLFTIDKLKIYDPENSNQTGGYYPQSKIFNAGFNLTF</sequence>
<dbReference type="InterPro" id="IPR037066">
    <property type="entry name" value="Plug_dom_sf"/>
</dbReference>
<comment type="similarity">
    <text evidence="8">Belongs to the TonB-dependent receptor family.</text>
</comment>
<dbReference type="GO" id="GO:0009279">
    <property type="term" value="C:cell outer membrane"/>
    <property type="evidence" value="ECO:0007669"/>
    <property type="project" value="UniProtKB-SubCell"/>
</dbReference>
<dbReference type="FunFam" id="2.170.130.10:FF:000003">
    <property type="entry name" value="SusC/RagA family TonB-linked outer membrane protein"/>
    <property type="match status" value="1"/>
</dbReference>
<evidence type="ECO:0000313" key="10">
    <source>
        <dbReference type="EMBL" id="CAG5016930.1"/>
    </source>
</evidence>
<dbReference type="Gene3D" id="2.170.130.10">
    <property type="entry name" value="TonB-dependent receptor, plug domain"/>
    <property type="match status" value="1"/>
</dbReference>
<dbReference type="PANTHER" id="PTHR30069:SF29">
    <property type="entry name" value="HEMOGLOBIN AND HEMOGLOBIN-HAPTOGLOBIN-BINDING PROTEIN 1-RELATED"/>
    <property type="match status" value="1"/>
</dbReference>
<evidence type="ECO:0000256" key="8">
    <source>
        <dbReference type="PROSITE-ProRule" id="PRU01360"/>
    </source>
</evidence>
<dbReference type="InterPro" id="IPR012910">
    <property type="entry name" value="Plug_dom"/>
</dbReference>
<keyword evidence="6 8" id="KW-0472">Membrane</keyword>
<accession>A0A916JHA6</accession>
<protein>
    <submittedName>
        <fullName evidence="10">TonB-dependent receptor P3</fullName>
    </submittedName>
</protein>
<keyword evidence="11" id="KW-1185">Reference proteome</keyword>
<dbReference type="PROSITE" id="PS52016">
    <property type="entry name" value="TONB_DEPENDENT_REC_3"/>
    <property type="match status" value="1"/>
</dbReference>
<keyword evidence="7 8" id="KW-0998">Cell outer membrane</keyword>
<keyword evidence="3 8" id="KW-1134">Transmembrane beta strand</keyword>
<comment type="subcellular location">
    <subcellularLocation>
        <location evidence="1 8">Cell outer membrane</location>
        <topology evidence="1 8">Multi-pass membrane protein</topology>
    </subcellularLocation>
</comment>
<dbReference type="AlphaFoldDB" id="A0A916JHA6"/>
<dbReference type="InterPro" id="IPR018247">
    <property type="entry name" value="EF_Hand_1_Ca_BS"/>
</dbReference>
<evidence type="ECO:0000313" key="11">
    <source>
        <dbReference type="Proteomes" id="UP000680038"/>
    </source>
</evidence>
<dbReference type="InterPro" id="IPR008969">
    <property type="entry name" value="CarboxyPept-like_regulatory"/>
</dbReference>
<dbReference type="PROSITE" id="PS00018">
    <property type="entry name" value="EF_HAND_1"/>
    <property type="match status" value="1"/>
</dbReference>
<dbReference type="Gene3D" id="2.60.40.1120">
    <property type="entry name" value="Carboxypeptidase-like, regulatory domain"/>
    <property type="match status" value="1"/>
</dbReference>
<dbReference type="NCBIfam" id="TIGR04057">
    <property type="entry name" value="SusC_RagA_signa"/>
    <property type="match status" value="1"/>
</dbReference>
<organism evidence="10 11">
    <name type="scientific">Dyadobacter helix</name>
    <dbReference type="NCBI Taxonomy" id="2822344"/>
    <lineage>
        <taxon>Bacteria</taxon>
        <taxon>Pseudomonadati</taxon>
        <taxon>Bacteroidota</taxon>
        <taxon>Cytophagia</taxon>
        <taxon>Cytophagales</taxon>
        <taxon>Spirosomataceae</taxon>
        <taxon>Dyadobacter</taxon>
    </lineage>
</organism>
<evidence type="ECO:0000256" key="7">
    <source>
        <dbReference type="ARBA" id="ARBA00023237"/>
    </source>
</evidence>
<gene>
    <name evidence="10" type="ORF">DYBT9275_05666</name>
</gene>
<evidence type="ECO:0000256" key="1">
    <source>
        <dbReference type="ARBA" id="ARBA00004571"/>
    </source>
</evidence>
<dbReference type="InterPro" id="IPR039426">
    <property type="entry name" value="TonB-dep_rcpt-like"/>
</dbReference>
<dbReference type="SUPFAM" id="SSF49464">
    <property type="entry name" value="Carboxypeptidase regulatory domain-like"/>
    <property type="match status" value="1"/>
</dbReference>
<keyword evidence="4 8" id="KW-0812">Transmembrane</keyword>
<dbReference type="Gene3D" id="3.55.50.30">
    <property type="match status" value="1"/>
</dbReference>
<comment type="caution">
    <text evidence="10">The sequence shown here is derived from an EMBL/GenBank/DDBJ whole genome shotgun (WGS) entry which is preliminary data.</text>
</comment>
<evidence type="ECO:0000256" key="2">
    <source>
        <dbReference type="ARBA" id="ARBA00022448"/>
    </source>
</evidence>
<evidence type="ECO:0000256" key="6">
    <source>
        <dbReference type="ARBA" id="ARBA00023136"/>
    </source>
</evidence>
<dbReference type="InterPro" id="IPR036942">
    <property type="entry name" value="Beta-barrel_TonB_sf"/>
</dbReference>
<evidence type="ECO:0000259" key="9">
    <source>
        <dbReference type="Pfam" id="PF07715"/>
    </source>
</evidence>
<dbReference type="Pfam" id="PF13715">
    <property type="entry name" value="CarbopepD_reg_2"/>
    <property type="match status" value="1"/>
</dbReference>
<dbReference type="PANTHER" id="PTHR30069">
    <property type="entry name" value="TONB-DEPENDENT OUTER MEMBRANE RECEPTOR"/>
    <property type="match status" value="1"/>
</dbReference>
<proteinExistence type="inferred from homology"/>
<dbReference type="GO" id="GO:0015344">
    <property type="term" value="F:siderophore uptake transmembrane transporter activity"/>
    <property type="evidence" value="ECO:0007669"/>
    <property type="project" value="TreeGrafter"/>
</dbReference>
<dbReference type="RefSeq" id="WP_215242020.1">
    <property type="nucleotide sequence ID" value="NZ_CAJRAF010000004.1"/>
</dbReference>
<dbReference type="InterPro" id="IPR023996">
    <property type="entry name" value="TonB-dep_OMP_SusC/RagA"/>
</dbReference>